<dbReference type="Proteomes" id="UP001562425">
    <property type="component" value="Unassembled WGS sequence"/>
</dbReference>
<feature type="region of interest" description="Disordered" evidence="1">
    <location>
        <begin position="86"/>
        <end position="115"/>
    </location>
</feature>
<gene>
    <name evidence="3" type="ORF">pipiens_007339</name>
</gene>
<keyword evidence="4" id="KW-1185">Reference proteome</keyword>
<name>A0ABD1DLA9_CULPP</name>
<comment type="caution">
    <text evidence="3">The sequence shown here is derived from an EMBL/GenBank/DDBJ whole genome shotgun (WGS) entry which is preliminary data.</text>
</comment>
<dbReference type="EMBL" id="JBEHCU010005211">
    <property type="protein sequence ID" value="KAL1400539.1"/>
    <property type="molecule type" value="Genomic_DNA"/>
</dbReference>
<evidence type="ECO:0000313" key="3">
    <source>
        <dbReference type="EMBL" id="KAL1400539.1"/>
    </source>
</evidence>
<dbReference type="AlphaFoldDB" id="A0ABD1DLA9"/>
<accession>A0ABD1DLA9</accession>
<protein>
    <submittedName>
        <fullName evidence="3">Uncharacterized protein</fullName>
    </submittedName>
</protein>
<organism evidence="3 4">
    <name type="scientific">Culex pipiens pipiens</name>
    <name type="common">Northern house mosquito</name>
    <dbReference type="NCBI Taxonomy" id="38569"/>
    <lineage>
        <taxon>Eukaryota</taxon>
        <taxon>Metazoa</taxon>
        <taxon>Ecdysozoa</taxon>
        <taxon>Arthropoda</taxon>
        <taxon>Hexapoda</taxon>
        <taxon>Insecta</taxon>
        <taxon>Pterygota</taxon>
        <taxon>Neoptera</taxon>
        <taxon>Endopterygota</taxon>
        <taxon>Diptera</taxon>
        <taxon>Nematocera</taxon>
        <taxon>Culicoidea</taxon>
        <taxon>Culicidae</taxon>
        <taxon>Culicinae</taxon>
        <taxon>Culicini</taxon>
        <taxon>Culex</taxon>
        <taxon>Culex</taxon>
    </lineage>
</organism>
<proteinExistence type="predicted"/>
<evidence type="ECO:0000256" key="2">
    <source>
        <dbReference type="SAM" id="SignalP"/>
    </source>
</evidence>
<feature type="chain" id="PRO_5044769148" evidence="2">
    <location>
        <begin position="22"/>
        <end position="174"/>
    </location>
</feature>
<sequence>MKIAVALWITVLVVQTNLVTAQNRTSIARVFESFRNIFDPTQPATGNPFSAGVSRLDEFTKQVVDYGIVTFTRVLSPFLQRLEQNASGNAVTDPPKPNDTQPTTTEEPRSRRDAGLFEDIVQNLEPSEEVLARACDWLDGGQISCHNWAIIVECGHRQFDRDGLDFDARGGGGG</sequence>
<feature type="compositionally biased region" description="Basic and acidic residues" evidence="1">
    <location>
        <begin position="106"/>
        <end position="115"/>
    </location>
</feature>
<evidence type="ECO:0000313" key="4">
    <source>
        <dbReference type="Proteomes" id="UP001562425"/>
    </source>
</evidence>
<evidence type="ECO:0000256" key="1">
    <source>
        <dbReference type="SAM" id="MobiDB-lite"/>
    </source>
</evidence>
<feature type="signal peptide" evidence="2">
    <location>
        <begin position="1"/>
        <end position="21"/>
    </location>
</feature>
<reference evidence="3 4" key="1">
    <citation type="submission" date="2024-05" db="EMBL/GenBank/DDBJ databases">
        <title>Culex pipiens pipiens assembly and annotation.</title>
        <authorList>
            <person name="Alout H."/>
            <person name="Durand T."/>
        </authorList>
    </citation>
    <scope>NUCLEOTIDE SEQUENCE [LARGE SCALE GENOMIC DNA]</scope>
    <source>
        <strain evidence="3">HA-2024</strain>
        <tissue evidence="3">Whole body</tissue>
    </source>
</reference>
<keyword evidence="2" id="KW-0732">Signal</keyword>